<gene>
    <name evidence="2" type="ORF">L596_001948</name>
</gene>
<dbReference type="EMBL" id="AZBU02000001">
    <property type="protein sequence ID" value="TMS34324.1"/>
    <property type="molecule type" value="Genomic_DNA"/>
</dbReference>
<keyword evidence="1" id="KW-0472">Membrane</keyword>
<accession>A0A4U8UMP8</accession>
<protein>
    <submittedName>
        <fullName evidence="2">Uncharacterized protein</fullName>
    </submittedName>
</protein>
<proteinExistence type="predicted"/>
<dbReference type="Proteomes" id="UP000298663">
    <property type="component" value="Unassembled WGS sequence"/>
</dbReference>
<feature type="transmembrane region" description="Helical" evidence="1">
    <location>
        <begin position="88"/>
        <end position="109"/>
    </location>
</feature>
<name>A0A4U8UMP8_STECR</name>
<evidence type="ECO:0000256" key="1">
    <source>
        <dbReference type="SAM" id="Phobius"/>
    </source>
</evidence>
<keyword evidence="3" id="KW-1185">Reference proteome</keyword>
<reference evidence="2 3" key="2">
    <citation type="journal article" date="2019" name="G3 (Bethesda)">
        <title>Hybrid Assembly of the Genome of the Entomopathogenic Nematode Steinernema carpocapsae Identifies the X-Chromosome.</title>
        <authorList>
            <person name="Serra L."/>
            <person name="Macchietto M."/>
            <person name="Macias-Munoz A."/>
            <person name="McGill C.J."/>
            <person name="Rodriguez I.M."/>
            <person name="Rodriguez B."/>
            <person name="Murad R."/>
            <person name="Mortazavi A."/>
        </authorList>
    </citation>
    <scope>NUCLEOTIDE SEQUENCE [LARGE SCALE GENOMIC DNA]</scope>
    <source>
        <strain evidence="2 3">ALL</strain>
    </source>
</reference>
<keyword evidence="1" id="KW-0812">Transmembrane</keyword>
<keyword evidence="1" id="KW-1133">Transmembrane helix</keyword>
<reference evidence="2 3" key="1">
    <citation type="journal article" date="2015" name="Genome Biol.">
        <title>Comparative genomics of Steinernema reveals deeply conserved gene regulatory networks.</title>
        <authorList>
            <person name="Dillman A.R."/>
            <person name="Macchietto M."/>
            <person name="Porter C.F."/>
            <person name="Rogers A."/>
            <person name="Williams B."/>
            <person name="Antoshechkin I."/>
            <person name="Lee M.M."/>
            <person name="Goodwin Z."/>
            <person name="Lu X."/>
            <person name="Lewis E.E."/>
            <person name="Goodrich-Blair H."/>
            <person name="Stock S.P."/>
            <person name="Adams B.J."/>
            <person name="Sternberg P.W."/>
            <person name="Mortazavi A."/>
        </authorList>
    </citation>
    <scope>NUCLEOTIDE SEQUENCE [LARGE SCALE GENOMIC DNA]</scope>
    <source>
        <strain evidence="2 3">ALL</strain>
    </source>
</reference>
<dbReference type="AlphaFoldDB" id="A0A4U8UMP8"/>
<comment type="caution">
    <text evidence="2">The sequence shown here is derived from an EMBL/GenBank/DDBJ whole genome shotgun (WGS) entry which is preliminary data.</text>
</comment>
<evidence type="ECO:0000313" key="3">
    <source>
        <dbReference type="Proteomes" id="UP000298663"/>
    </source>
</evidence>
<evidence type="ECO:0000313" key="2">
    <source>
        <dbReference type="EMBL" id="TMS34324.1"/>
    </source>
</evidence>
<organism evidence="2 3">
    <name type="scientific">Steinernema carpocapsae</name>
    <name type="common">Entomopathogenic nematode</name>
    <dbReference type="NCBI Taxonomy" id="34508"/>
    <lineage>
        <taxon>Eukaryota</taxon>
        <taxon>Metazoa</taxon>
        <taxon>Ecdysozoa</taxon>
        <taxon>Nematoda</taxon>
        <taxon>Chromadorea</taxon>
        <taxon>Rhabditida</taxon>
        <taxon>Tylenchina</taxon>
        <taxon>Panagrolaimomorpha</taxon>
        <taxon>Strongyloidoidea</taxon>
        <taxon>Steinernematidae</taxon>
        <taxon>Steinernema</taxon>
    </lineage>
</organism>
<sequence>MSQMQSLEKQQRHRLSCIVLLPKQPNRQSTLQAVPAVQPTSINLRRDEDFLDLQYARGYAADVNMMLSNLSEIAVVFQHNRSQRRAKLISRNVAPSAAILVVWLPNIYVDYYVGFDFVPQMDEHQRTEHWNQAMEYLQLSRTTSQYLIAPINVQ</sequence>